<dbReference type="CDD" id="cd10747">
    <property type="entry name" value="DnaJ_C"/>
    <property type="match status" value="1"/>
</dbReference>
<dbReference type="GO" id="GO:0008270">
    <property type="term" value="F:zinc ion binding"/>
    <property type="evidence" value="ECO:0007669"/>
    <property type="project" value="UniProtKB-KW"/>
</dbReference>
<dbReference type="PANTHER" id="PTHR43888">
    <property type="entry name" value="DNAJ-LIKE-2, ISOFORM A-RELATED"/>
    <property type="match status" value="1"/>
</dbReference>
<keyword evidence="3 5" id="KW-0863">Zinc-finger</keyword>
<keyword evidence="1 5" id="KW-0479">Metal-binding</keyword>
<evidence type="ECO:0000256" key="2">
    <source>
        <dbReference type="ARBA" id="ARBA00022737"/>
    </source>
</evidence>
<dbReference type="CDD" id="cd10719">
    <property type="entry name" value="DnaJ_zf"/>
    <property type="match status" value="1"/>
</dbReference>
<organism evidence="8">
    <name type="scientific">Lygus hesperus</name>
    <name type="common">Western plant bug</name>
    <dbReference type="NCBI Taxonomy" id="30085"/>
    <lineage>
        <taxon>Eukaryota</taxon>
        <taxon>Metazoa</taxon>
        <taxon>Ecdysozoa</taxon>
        <taxon>Arthropoda</taxon>
        <taxon>Hexapoda</taxon>
        <taxon>Insecta</taxon>
        <taxon>Pterygota</taxon>
        <taxon>Neoptera</taxon>
        <taxon>Paraneoptera</taxon>
        <taxon>Hemiptera</taxon>
        <taxon>Heteroptera</taxon>
        <taxon>Panheteroptera</taxon>
        <taxon>Cimicomorpha</taxon>
        <taxon>Miridae</taxon>
        <taxon>Mirini</taxon>
        <taxon>Lygus</taxon>
    </lineage>
</organism>
<reference evidence="9" key="3">
    <citation type="journal article" date="2016" name="Gigascience">
        <title>De novo construction of an expanded transcriptome assembly for the western tarnished plant bug, Lygus hesperus.</title>
        <authorList>
            <person name="Tassone E.E."/>
            <person name="Geib S.M."/>
            <person name="Hall B."/>
            <person name="Fabrick J.A."/>
            <person name="Brent C.S."/>
            <person name="Hull J.J."/>
        </authorList>
    </citation>
    <scope>NUCLEOTIDE SEQUENCE</scope>
</reference>
<protein>
    <submittedName>
        <fullName evidence="9">DnaJ subfamily A member 2</fullName>
    </submittedName>
</protein>
<dbReference type="EMBL" id="GDHC01013603">
    <property type="protein sequence ID" value="JAQ05026.1"/>
    <property type="molecule type" value="Transcribed_RNA"/>
</dbReference>
<dbReference type="Pfam" id="PF01556">
    <property type="entry name" value="DnaJ_C"/>
    <property type="match status" value="2"/>
</dbReference>
<dbReference type="EMBL" id="GBHO01014203">
    <property type="protein sequence ID" value="JAG29401.1"/>
    <property type="molecule type" value="Transcribed_RNA"/>
</dbReference>
<dbReference type="InterPro" id="IPR001305">
    <property type="entry name" value="HSP_DnaJ_Cys-rich_dom"/>
</dbReference>
<dbReference type="InterPro" id="IPR044713">
    <property type="entry name" value="DNJA1/2-like"/>
</dbReference>
<accession>A0A0A9YCQ3</accession>
<dbReference type="Gene3D" id="2.60.260.20">
    <property type="entry name" value="Urease metallochaperone UreE, N-terminal domain"/>
    <property type="match status" value="2"/>
</dbReference>
<dbReference type="SUPFAM" id="SSF57938">
    <property type="entry name" value="DnaJ/Hsp40 cysteine-rich domain"/>
    <property type="match status" value="1"/>
</dbReference>
<dbReference type="Pfam" id="PF00684">
    <property type="entry name" value="DnaJ_CXXCXGXG"/>
    <property type="match status" value="1"/>
</dbReference>
<evidence type="ECO:0000313" key="9">
    <source>
        <dbReference type="EMBL" id="JAQ05026.1"/>
    </source>
</evidence>
<dbReference type="GO" id="GO:0006457">
    <property type="term" value="P:protein folding"/>
    <property type="evidence" value="ECO:0007669"/>
    <property type="project" value="InterPro"/>
</dbReference>
<reference evidence="8" key="2">
    <citation type="submission" date="2014-07" db="EMBL/GenBank/DDBJ databases">
        <authorList>
            <person name="Hull J."/>
        </authorList>
    </citation>
    <scope>NUCLEOTIDE SEQUENCE</scope>
</reference>
<feature type="zinc finger region" description="CR-type" evidence="5">
    <location>
        <begin position="4"/>
        <end position="87"/>
    </location>
</feature>
<reference evidence="8" key="1">
    <citation type="journal article" date="2014" name="PLoS ONE">
        <title>Transcriptome-Based Identification of ABC Transporters in the Western Tarnished Plant Bug Lygus hesperus.</title>
        <authorList>
            <person name="Hull J.J."/>
            <person name="Chaney K."/>
            <person name="Geib S.M."/>
            <person name="Fabrick J.A."/>
            <person name="Brent C.S."/>
            <person name="Walsh D."/>
            <person name="Lavine L.C."/>
        </authorList>
    </citation>
    <scope>NUCLEOTIDE SEQUENCE</scope>
</reference>
<feature type="domain" description="CR-type" evidence="7">
    <location>
        <begin position="4"/>
        <end position="87"/>
    </location>
</feature>
<evidence type="ECO:0000259" key="7">
    <source>
        <dbReference type="PROSITE" id="PS51188"/>
    </source>
</evidence>
<dbReference type="InterPro" id="IPR036410">
    <property type="entry name" value="HSP_DnaJ_Cys-rich_dom_sf"/>
</dbReference>
<feature type="compositionally biased region" description="Basic and acidic residues" evidence="6">
    <location>
        <begin position="303"/>
        <end position="319"/>
    </location>
</feature>
<dbReference type="GO" id="GO:0030544">
    <property type="term" value="F:Hsp70 protein binding"/>
    <property type="evidence" value="ECO:0007669"/>
    <property type="project" value="InterPro"/>
</dbReference>
<evidence type="ECO:0000313" key="8">
    <source>
        <dbReference type="EMBL" id="JAG29401.1"/>
    </source>
</evidence>
<dbReference type="Gene3D" id="2.10.230.10">
    <property type="entry name" value="Heat shock protein DnaJ, cysteine-rich domain"/>
    <property type="match status" value="1"/>
</dbReference>
<proteinExistence type="predicted"/>
<keyword evidence="2" id="KW-0677">Repeat</keyword>
<dbReference type="AlphaFoldDB" id="A0A0A9YCQ3"/>
<dbReference type="GO" id="GO:0051082">
    <property type="term" value="F:unfolded protein binding"/>
    <property type="evidence" value="ECO:0007669"/>
    <property type="project" value="InterPro"/>
</dbReference>
<name>A0A0A9YCQ3_LYGHE</name>
<dbReference type="InterPro" id="IPR002939">
    <property type="entry name" value="DnaJ_C"/>
</dbReference>
<evidence type="ECO:0000256" key="4">
    <source>
        <dbReference type="ARBA" id="ARBA00022833"/>
    </source>
</evidence>
<dbReference type="PROSITE" id="PS51188">
    <property type="entry name" value="ZF_CR"/>
    <property type="match status" value="1"/>
</dbReference>
<gene>
    <name evidence="9" type="primary">DNAJA2_2</name>
    <name evidence="8" type="ORF">CM83_7888</name>
    <name evidence="9" type="ORF">g.14502</name>
</gene>
<evidence type="ECO:0000256" key="1">
    <source>
        <dbReference type="ARBA" id="ARBA00022723"/>
    </source>
</evidence>
<dbReference type="InterPro" id="IPR008971">
    <property type="entry name" value="HSP40/DnaJ_pept-bd"/>
</dbReference>
<dbReference type="SUPFAM" id="SSF49493">
    <property type="entry name" value="HSP40/DnaJ peptide-binding domain"/>
    <property type="match status" value="2"/>
</dbReference>
<dbReference type="FunFam" id="2.10.230.10:FF:000001">
    <property type="entry name" value="DnaJ subfamily A member 2"/>
    <property type="match status" value="1"/>
</dbReference>
<feature type="region of interest" description="Disordered" evidence="6">
    <location>
        <begin position="285"/>
        <end position="319"/>
    </location>
</feature>
<evidence type="ECO:0000256" key="3">
    <source>
        <dbReference type="ARBA" id="ARBA00022771"/>
    </source>
</evidence>
<sequence length="319" mass="35547">MYNGKQAKIKIIRKRVCVDCIGSGARGKFISSCQLCKGTGTISTVQCIGNIVTHYQNTCQACSGSGKVIPDDKKCIPCDGKGIVSETKEFTIDIPRGGRVGQRFIFPGEADQAPGAEAGDLIVVLEEDNPSDTAAFNRRYTRRRMEIPPLLPRFRHTEKSYFNLEFTQKIELSEALLGFTKVFSHMDGRVIRYSSPKNKILKTGDSLVLRGQGMPLTTLDARSIPAPPGDLYIRIEVIMPTSLTEKQRACISEFFPLPKQPQIPPTADGEVPPINTMNADMADIRSESMQADKQQRLVEPMDGEDRYEQREPRARCEQM</sequence>
<evidence type="ECO:0000256" key="6">
    <source>
        <dbReference type="SAM" id="MobiDB-lite"/>
    </source>
</evidence>
<keyword evidence="4 5" id="KW-0862">Zinc</keyword>
<evidence type="ECO:0000256" key="5">
    <source>
        <dbReference type="PROSITE-ProRule" id="PRU00546"/>
    </source>
</evidence>